<proteinExistence type="predicted"/>
<dbReference type="GO" id="GO:0043190">
    <property type="term" value="C:ATP-binding cassette (ABC) transporter complex"/>
    <property type="evidence" value="ECO:0007669"/>
    <property type="project" value="InterPro"/>
</dbReference>
<dbReference type="InterPro" id="IPR017783">
    <property type="entry name" value="ABC_choline_sub-bd"/>
</dbReference>
<evidence type="ECO:0000256" key="1">
    <source>
        <dbReference type="SAM" id="SignalP"/>
    </source>
</evidence>
<gene>
    <name evidence="3" type="ORF">STPYR_10110</name>
</gene>
<evidence type="ECO:0000259" key="2">
    <source>
        <dbReference type="Pfam" id="PF04069"/>
    </source>
</evidence>
<accession>A0A1Y5PYY8</accession>
<dbReference type="CDD" id="cd13640">
    <property type="entry name" value="PBP2_ChoX"/>
    <property type="match status" value="1"/>
</dbReference>
<dbReference type="GO" id="GO:0042597">
    <property type="term" value="C:periplasmic space"/>
    <property type="evidence" value="ECO:0007669"/>
    <property type="project" value="InterPro"/>
</dbReference>
<dbReference type="Pfam" id="PF04069">
    <property type="entry name" value="OpuAC"/>
    <property type="match status" value="1"/>
</dbReference>
<feature type="chain" id="PRO_5012305961" evidence="1">
    <location>
        <begin position="31"/>
        <end position="320"/>
    </location>
</feature>
<dbReference type="Gene3D" id="3.40.190.10">
    <property type="entry name" value="Periplasmic binding protein-like II"/>
    <property type="match status" value="1"/>
</dbReference>
<dbReference type="GO" id="GO:0015871">
    <property type="term" value="P:choline transport"/>
    <property type="evidence" value="ECO:0007669"/>
    <property type="project" value="InterPro"/>
</dbReference>
<sequence length="320" mass="35285">MNIFPRPRHALGTVMASLALSLVLTTSAFAANGTKVGLCAPNWPGELVKAEVASQILDAAGYQSAVTHASWIICLKAVADGELDIDMALWRPTQNSVLNPMLESNKVKLLTTNVEDALYDLVVPDYVYDAGVHSIADLARHADRFGGKIYGIEAGNDGNTLVLDAISDNQYGLGDFRLVESSEAAMLSQAGDAIKHKRWVVFLGWKPHWMNIIYKLKYLDDPELMWGGASTVNTVVQPDYVTRQPNVARFFRQMTIPSEVQSSWIYDYGYKEEPLEQVAARWIKANRELVGQWLEGVTSADGRRSALDALVAAKRIDATK</sequence>
<reference evidence="3" key="1">
    <citation type="submission" date="2016-03" db="EMBL/GenBank/DDBJ databases">
        <authorList>
            <person name="Ploux O."/>
        </authorList>
    </citation>
    <scope>NUCLEOTIDE SEQUENCE</scope>
    <source>
        <strain evidence="3">UC10</strain>
    </source>
</reference>
<feature type="signal peptide" evidence="1">
    <location>
        <begin position="1"/>
        <end position="30"/>
    </location>
</feature>
<dbReference type="Gene3D" id="3.40.190.100">
    <property type="entry name" value="Glycine betaine-binding periplasmic protein, domain 2"/>
    <property type="match status" value="1"/>
</dbReference>
<protein>
    <submittedName>
        <fullName evidence="3">Substrate-binding region of ABC-type glycine betaine transport system</fullName>
    </submittedName>
</protein>
<dbReference type="AlphaFoldDB" id="A0A1Y5PYY8"/>
<evidence type="ECO:0000313" key="3">
    <source>
        <dbReference type="EMBL" id="SBV35180.1"/>
    </source>
</evidence>
<name>A0A1Y5PYY8_9GAMM</name>
<keyword evidence="1" id="KW-0732">Signal</keyword>
<dbReference type="GO" id="GO:0022857">
    <property type="term" value="F:transmembrane transporter activity"/>
    <property type="evidence" value="ECO:0007669"/>
    <property type="project" value="InterPro"/>
</dbReference>
<dbReference type="GO" id="GO:0033265">
    <property type="term" value="F:choline binding"/>
    <property type="evidence" value="ECO:0007669"/>
    <property type="project" value="InterPro"/>
</dbReference>
<dbReference type="SUPFAM" id="SSF53850">
    <property type="entry name" value="Periplasmic binding protein-like II"/>
    <property type="match status" value="1"/>
</dbReference>
<organism evidence="3">
    <name type="scientific">uncultured Stenotrophomonas sp</name>
    <dbReference type="NCBI Taxonomy" id="165438"/>
    <lineage>
        <taxon>Bacteria</taxon>
        <taxon>Pseudomonadati</taxon>
        <taxon>Pseudomonadota</taxon>
        <taxon>Gammaproteobacteria</taxon>
        <taxon>Lysobacterales</taxon>
        <taxon>Lysobacteraceae</taxon>
        <taxon>Stenotrophomonas</taxon>
        <taxon>environmental samples</taxon>
    </lineage>
</organism>
<dbReference type="InterPro" id="IPR007210">
    <property type="entry name" value="ABC_Gly_betaine_transp_sub-bd"/>
</dbReference>
<dbReference type="EMBL" id="FLTS01000001">
    <property type="protein sequence ID" value="SBV35180.1"/>
    <property type="molecule type" value="Genomic_DNA"/>
</dbReference>
<feature type="domain" description="ABC-type glycine betaine transport system substrate-binding" evidence="2">
    <location>
        <begin position="39"/>
        <end position="284"/>
    </location>
</feature>